<dbReference type="Proteomes" id="UP001152795">
    <property type="component" value="Unassembled WGS sequence"/>
</dbReference>
<protein>
    <submittedName>
        <fullName evidence="2">Uncharacterized protein</fullName>
    </submittedName>
</protein>
<name>A0A7D9I3H5_PARCT</name>
<sequence>MDAGQGRPTSNEKEHYRDENVETGGAASSAQQGESRMMVTTSTLAGENPAIVHEPGTDVDALDLEEELEGVDIMDGSGQPEILVMSVKHLQPLWLDFELFNFPYYCIYEDKII</sequence>
<organism evidence="2 3">
    <name type="scientific">Paramuricea clavata</name>
    <name type="common">Red gorgonian</name>
    <name type="synonym">Violescent sea-whip</name>
    <dbReference type="NCBI Taxonomy" id="317549"/>
    <lineage>
        <taxon>Eukaryota</taxon>
        <taxon>Metazoa</taxon>
        <taxon>Cnidaria</taxon>
        <taxon>Anthozoa</taxon>
        <taxon>Octocorallia</taxon>
        <taxon>Malacalcyonacea</taxon>
        <taxon>Plexauridae</taxon>
        <taxon>Paramuricea</taxon>
    </lineage>
</organism>
<comment type="caution">
    <text evidence="2">The sequence shown here is derived from an EMBL/GenBank/DDBJ whole genome shotgun (WGS) entry which is preliminary data.</text>
</comment>
<feature type="region of interest" description="Disordered" evidence="1">
    <location>
        <begin position="1"/>
        <end position="39"/>
    </location>
</feature>
<proteinExistence type="predicted"/>
<evidence type="ECO:0000313" key="3">
    <source>
        <dbReference type="Proteomes" id="UP001152795"/>
    </source>
</evidence>
<gene>
    <name evidence="2" type="ORF">PACLA_8A074726</name>
</gene>
<evidence type="ECO:0000313" key="2">
    <source>
        <dbReference type="EMBL" id="CAB4000505.1"/>
    </source>
</evidence>
<evidence type="ECO:0000256" key="1">
    <source>
        <dbReference type="SAM" id="MobiDB-lite"/>
    </source>
</evidence>
<dbReference type="EMBL" id="CACRXK020003853">
    <property type="protein sequence ID" value="CAB4000505.1"/>
    <property type="molecule type" value="Genomic_DNA"/>
</dbReference>
<feature type="compositionally biased region" description="Polar residues" evidence="1">
    <location>
        <begin position="26"/>
        <end position="39"/>
    </location>
</feature>
<feature type="compositionally biased region" description="Basic and acidic residues" evidence="1">
    <location>
        <begin position="10"/>
        <end position="20"/>
    </location>
</feature>
<accession>A0A7D9I3H5</accession>
<dbReference type="AlphaFoldDB" id="A0A7D9I3H5"/>
<reference evidence="2" key="1">
    <citation type="submission" date="2020-04" db="EMBL/GenBank/DDBJ databases">
        <authorList>
            <person name="Alioto T."/>
            <person name="Alioto T."/>
            <person name="Gomez Garrido J."/>
        </authorList>
    </citation>
    <scope>NUCLEOTIDE SEQUENCE</scope>
    <source>
        <strain evidence="2">A484AB</strain>
    </source>
</reference>
<keyword evidence="3" id="KW-1185">Reference proteome</keyword>